<dbReference type="OrthoDB" id="277029at2759"/>
<dbReference type="AlphaFoldDB" id="A0A2V0PN41"/>
<dbReference type="Gene3D" id="3.40.1000.50">
    <property type="entry name" value="Repressor of RNA polymerase III transcription Maf1"/>
    <property type="match status" value="1"/>
</dbReference>
<dbReference type="GO" id="GO:0016480">
    <property type="term" value="P:negative regulation of transcription by RNA polymerase III"/>
    <property type="evidence" value="ECO:0007669"/>
    <property type="project" value="UniProtKB-UniRule"/>
</dbReference>
<dbReference type="InterPro" id="IPR038564">
    <property type="entry name" value="Maf1_sf"/>
</dbReference>
<proteinExistence type="inferred from homology"/>
<dbReference type="Proteomes" id="UP000247498">
    <property type="component" value="Unassembled WGS sequence"/>
</dbReference>
<dbReference type="FunCoup" id="A0A2V0PN41">
    <property type="interactions" value="1836"/>
</dbReference>
<dbReference type="Pfam" id="PF09174">
    <property type="entry name" value="Maf1"/>
    <property type="match status" value="1"/>
</dbReference>
<dbReference type="EMBL" id="BDRX01000136">
    <property type="protein sequence ID" value="GBF98817.1"/>
    <property type="molecule type" value="Genomic_DNA"/>
</dbReference>
<dbReference type="GO" id="GO:0000994">
    <property type="term" value="F:RNA polymerase III core binding"/>
    <property type="evidence" value="ECO:0007669"/>
    <property type="project" value="TreeGrafter"/>
</dbReference>
<keyword evidence="1" id="KW-0804">Transcription</keyword>
<keyword evidence="1" id="KW-0539">Nucleus</keyword>
<dbReference type="PIRSF" id="PIRSF037240">
    <property type="entry name" value="RNA_polIII_Trep_MAF1"/>
    <property type="match status" value="1"/>
</dbReference>
<evidence type="ECO:0000313" key="4">
    <source>
        <dbReference type="Proteomes" id="UP000247498"/>
    </source>
</evidence>
<keyword evidence="1" id="KW-0805">Transcription regulation</keyword>
<dbReference type="STRING" id="307507.A0A2V0PN41"/>
<evidence type="ECO:0000256" key="1">
    <source>
        <dbReference type="PIRNR" id="PIRNR037240"/>
    </source>
</evidence>
<dbReference type="InParanoid" id="A0A2V0PN41"/>
<name>A0A2V0PN41_9CHLO</name>
<organism evidence="3 4">
    <name type="scientific">Raphidocelis subcapitata</name>
    <dbReference type="NCBI Taxonomy" id="307507"/>
    <lineage>
        <taxon>Eukaryota</taxon>
        <taxon>Viridiplantae</taxon>
        <taxon>Chlorophyta</taxon>
        <taxon>core chlorophytes</taxon>
        <taxon>Chlorophyceae</taxon>
        <taxon>CS clade</taxon>
        <taxon>Sphaeropleales</taxon>
        <taxon>Selenastraceae</taxon>
        <taxon>Raphidocelis</taxon>
    </lineage>
</organism>
<sequence>MKALDEANLARLNSFLDSVDTGEFVVYGDLEAYSCKLAGLDKKLSKSLDEEVAAGSSPQELSMSPVGPLSDSASRKTLIYLILALNHVYPDYDFSRLRAHHFKREAGLARAEEVIDSHLLEVSKVWEATPGFGEAPFLDTLWSAVDEAIDLKSCDVYSYKSDNETDPFGERASVWAFNYFFYNRKLKRILYLSCRALTKAAAEASEGRTGDSRDYESDGEDEESSGDGGATAGASKRIDYGMANEMDL</sequence>
<dbReference type="PANTHER" id="PTHR22504">
    <property type="entry name" value="REPRESSOR OF RNA POLYMERASE III TRANSCRIPTION MAF1"/>
    <property type="match status" value="1"/>
</dbReference>
<keyword evidence="1" id="KW-0678">Repressor</keyword>
<feature type="region of interest" description="Disordered" evidence="2">
    <location>
        <begin position="203"/>
        <end position="248"/>
    </location>
</feature>
<dbReference type="FunFam" id="3.40.1000.50:FF:000003">
    <property type="entry name" value="Repressor of RNA polymerase III transcription MAF1"/>
    <property type="match status" value="1"/>
</dbReference>
<keyword evidence="4" id="KW-1185">Reference proteome</keyword>
<gene>
    <name evidence="3" type="ORF">Rsub_11582</name>
</gene>
<comment type="similarity">
    <text evidence="1">Belongs to the MAF1 family.</text>
</comment>
<comment type="subcellular location">
    <subcellularLocation>
        <location evidence="1">Nucleus</location>
    </subcellularLocation>
</comment>
<evidence type="ECO:0000313" key="3">
    <source>
        <dbReference type="EMBL" id="GBF98817.1"/>
    </source>
</evidence>
<dbReference type="PANTHER" id="PTHR22504:SF0">
    <property type="entry name" value="REPRESSOR OF RNA POLYMERASE III TRANSCRIPTION MAF1 HOMOLOG"/>
    <property type="match status" value="1"/>
</dbReference>
<dbReference type="InterPro" id="IPR015257">
    <property type="entry name" value="Maf1"/>
</dbReference>
<dbReference type="GO" id="GO:0005634">
    <property type="term" value="C:nucleus"/>
    <property type="evidence" value="ECO:0007669"/>
    <property type="project" value="UniProtKB-SubCell"/>
</dbReference>
<reference evidence="3 4" key="1">
    <citation type="journal article" date="2018" name="Sci. Rep.">
        <title>Raphidocelis subcapitata (=Pseudokirchneriella subcapitata) provides an insight into genome evolution and environmental adaptations in the Sphaeropleales.</title>
        <authorList>
            <person name="Suzuki S."/>
            <person name="Yamaguchi H."/>
            <person name="Nakajima N."/>
            <person name="Kawachi M."/>
        </authorList>
    </citation>
    <scope>NUCLEOTIDE SEQUENCE [LARGE SCALE GENOMIC DNA]</scope>
    <source>
        <strain evidence="3 4">NIES-35</strain>
    </source>
</reference>
<comment type="caution">
    <text evidence="3">The sequence shown here is derived from an EMBL/GenBank/DDBJ whole genome shotgun (WGS) entry which is preliminary data.</text>
</comment>
<accession>A0A2V0PN41</accession>
<evidence type="ECO:0000256" key="2">
    <source>
        <dbReference type="SAM" id="MobiDB-lite"/>
    </source>
</evidence>
<protein>
    <recommendedName>
        <fullName evidence="1">Repressor of RNA polymerase III transcription</fullName>
    </recommendedName>
</protein>
<feature type="compositionally biased region" description="Basic and acidic residues" evidence="2">
    <location>
        <begin position="205"/>
        <end position="216"/>
    </location>
</feature>